<sequence length="50" mass="5979">MRTPTVQSLSVIFKIEKVPVRTQAFYQRPSQKYIRIIEINILNKDKVFLK</sequence>
<protein>
    <submittedName>
        <fullName evidence="1">Uncharacterized protein</fullName>
    </submittedName>
</protein>
<comment type="caution">
    <text evidence="1">The sequence shown here is derived from an EMBL/GenBank/DDBJ whole genome shotgun (WGS) entry which is preliminary data.</text>
</comment>
<evidence type="ECO:0000313" key="1">
    <source>
        <dbReference type="EMBL" id="EMF83007.1"/>
    </source>
</evidence>
<gene>
    <name evidence="1" type="ORF">LEP1GSC188_2865</name>
</gene>
<reference evidence="1 2" key="1">
    <citation type="submission" date="2013-01" db="EMBL/GenBank/DDBJ databases">
        <authorList>
            <person name="Harkins D.M."/>
            <person name="Durkin A.S."/>
            <person name="Brinkac L.M."/>
            <person name="Haft D.H."/>
            <person name="Selengut J.D."/>
            <person name="Sanka R."/>
            <person name="DePew J."/>
            <person name="Purushe J."/>
            <person name="Tulsiani S.M."/>
            <person name="Graham G.C."/>
            <person name="Burns M.-A."/>
            <person name="Dohnt M.F."/>
            <person name="Smythe L.D."/>
            <person name="McKay D.B."/>
            <person name="Craig S.B."/>
            <person name="Vinetz J.M."/>
            <person name="Sutton G.G."/>
            <person name="Nierman W.C."/>
            <person name="Fouts D.E."/>
        </authorList>
    </citation>
    <scope>NUCLEOTIDE SEQUENCE [LARGE SCALE GENOMIC DNA]</scope>
    <source>
        <strain evidence="1 2">LT2116</strain>
    </source>
</reference>
<evidence type="ECO:0000313" key="2">
    <source>
        <dbReference type="Proteomes" id="UP000011770"/>
    </source>
</evidence>
<name>M3FRU0_9LEPT</name>
<organism evidence="1 2">
    <name type="scientific">Leptospira weilii serovar Topaz str. LT2116</name>
    <dbReference type="NCBI Taxonomy" id="1088540"/>
    <lineage>
        <taxon>Bacteria</taxon>
        <taxon>Pseudomonadati</taxon>
        <taxon>Spirochaetota</taxon>
        <taxon>Spirochaetia</taxon>
        <taxon>Leptospirales</taxon>
        <taxon>Leptospiraceae</taxon>
        <taxon>Leptospira</taxon>
    </lineage>
</organism>
<proteinExistence type="predicted"/>
<dbReference type="Proteomes" id="UP000011770">
    <property type="component" value="Unassembled WGS sequence"/>
</dbReference>
<dbReference type="EMBL" id="AHOR02000017">
    <property type="protein sequence ID" value="EMF83007.1"/>
    <property type="molecule type" value="Genomic_DNA"/>
</dbReference>
<dbReference type="AlphaFoldDB" id="M3FRU0"/>
<accession>M3FRU0</accession>